<dbReference type="AlphaFoldDB" id="A0A8A3P2C7"/>
<name>A0A8A3P2C7_9HELO</name>
<proteinExistence type="predicted"/>
<accession>A0A8A3P2C7</accession>
<dbReference type="Proteomes" id="UP000672032">
    <property type="component" value="Chromosome 2"/>
</dbReference>
<protein>
    <submittedName>
        <fullName evidence="1">Uncharacterized protein</fullName>
    </submittedName>
</protein>
<gene>
    <name evidence="1" type="ORF">DSL72_000208</name>
</gene>
<keyword evidence="2" id="KW-1185">Reference proteome</keyword>
<reference evidence="1" key="1">
    <citation type="submission" date="2020-10" db="EMBL/GenBank/DDBJ databases">
        <title>Genome Sequence of Monilinia vaccinii-corymbosi Sheds Light on Mummy Berry Disease Infection of Blueberry and Mating Type.</title>
        <authorList>
            <person name="Yow A.G."/>
            <person name="Zhang Y."/>
            <person name="Bansal K."/>
            <person name="Eacker S.M."/>
            <person name="Sullivan S."/>
            <person name="Liachko I."/>
            <person name="Cubeta M.A."/>
            <person name="Rollins J.A."/>
            <person name="Ashrafi H."/>
        </authorList>
    </citation>
    <scope>NUCLEOTIDE SEQUENCE</scope>
    <source>
        <strain evidence="1">RL-1</strain>
    </source>
</reference>
<dbReference type="OrthoDB" id="10661883at2759"/>
<sequence length="283" mass="32677">MNQAAVSLLDDHRRRFRELKHDFEQTKDKFPYGGVAYVYALIRLERMEGAVTEFEAIVYSGEGSLTTKMLEFERDDFDIRVEAVTKALHKLYRACHDSEPARLSSMAEELSERYGKLSKTPNDLQRVLSSSMMATDHFIFGTKNLQSLIKERLGLLKSSAFAGIYGIKLESSFESLHTWFHQTDNWRKDSKNDESNIRNLMLQVLIHTELLLIKVVPRSVNINKKKVTSRLKEVCLKEAYMKEMTALYGTNRDQFMSVDSDAINHHLSSLDELFVALHLNPRH</sequence>
<organism evidence="1 2">
    <name type="scientific">Monilinia vaccinii-corymbosi</name>
    <dbReference type="NCBI Taxonomy" id="61207"/>
    <lineage>
        <taxon>Eukaryota</taxon>
        <taxon>Fungi</taxon>
        <taxon>Dikarya</taxon>
        <taxon>Ascomycota</taxon>
        <taxon>Pezizomycotina</taxon>
        <taxon>Leotiomycetes</taxon>
        <taxon>Helotiales</taxon>
        <taxon>Sclerotiniaceae</taxon>
        <taxon>Monilinia</taxon>
    </lineage>
</organism>
<evidence type="ECO:0000313" key="2">
    <source>
        <dbReference type="Proteomes" id="UP000672032"/>
    </source>
</evidence>
<dbReference type="EMBL" id="CP063406">
    <property type="protein sequence ID" value="QSZ30650.1"/>
    <property type="molecule type" value="Genomic_DNA"/>
</dbReference>
<evidence type="ECO:0000313" key="1">
    <source>
        <dbReference type="EMBL" id="QSZ30650.1"/>
    </source>
</evidence>